<comment type="subcellular location">
    <subcellularLocation>
        <location evidence="1 7">Cell outer membrane</location>
        <topology evidence="1 7">Multi-pass membrane protein</topology>
    </subcellularLocation>
</comment>
<dbReference type="InterPro" id="IPR037066">
    <property type="entry name" value="Plug_dom_sf"/>
</dbReference>
<reference evidence="11" key="1">
    <citation type="submission" date="2024-03" db="EMBL/GenBank/DDBJ databases">
        <title>Chitinophaga horti sp. nov., isolated from garden soil.</title>
        <authorList>
            <person name="Lee D.S."/>
            <person name="Han D.M."/>
            <person name="Baek J.H."/>
            <person name="Choi D.G."/>
            <person name="Jeon J.H."/>
            <person name="Jeon C.O."/>
        </authorList>
    </citation>
    <scope>NUCLEOTIDE SEQUENCE [LARGE SCALE GENOMIC DNA]</scope>
    <source>
        <strain evidence="11">GPA1</strain>
    </source>
</reference>
<evidence type="ECO:0000256" key="4">
    <source>
        <dbReference type="ARBA" id="ARBA00022692"/>
    </source>
</evidence>
<keyword evidence="6 7" id="KW-0998">Cell outer membrane</keyword>
<evidence type="ECO:0000256" key="8">
    <source>
        <dbReference type="SAM" id="Phobius"/>
    </source>
</evidence>
<evidence type="ECO:0000256" key="1">
    <source>
        <dbReference type="ARBA" id="ARBA00004571"/>
    </source>
</evidence>
<feature type="domain" description="TonB-dependent receptor plug" evidence="9">
    <location>
        <begin position="251"/>
        <end position="370"/>
    </location>
</feature>
<dbReference type="Pfam" id="PF13715">
    <property type="entry name" value="CarbopepD_reg_2"/>
    <property type="match status" value="1"/>
</dbReference>
<dbReference type="Proteomes" id="UP001485459">
    <property type="component" value="Chromosome"/>
</dbReference>
<dbReference type="Gene3D" id="2.40.170.20">
    <property type="entry name" value="TonB-dependent receptor, beta-barrel domain"/>
    <property type="match status" value="1"/>
</dbReference>
<evidence type="ECO:0000313" key="11">
    <source>
        <dbReference type="Proteomes" id="UP001485459"/>
    </source>
</evidence>
<dbReference type="NCBIfam" id="TIGR04056">
    <property type="entry name" value="OMP_RagA_SusC"/>
    <property type="match status" value="1"/>
</dbReference>
<keyword evidence="5 7" id="KW-0472">Membrane</keyword>
<evidence type="ECO:0000313" key="10">
    <source>
        <dbReference type="EMBL" id="WZN43114.1"/>
    </source>
</evidence>
<evidence type="ECO:0000256" key="5">
    <source>
        <dbReference type="ARBA" id="ARBA00023136"/>
    </source>
</evidence>
<protein>
    <submittedName>
        <fullName evidence="10">SusC/RagA family TonB-linked outer membrane protein</fullName>
    </submittedName>
</protein>
<keyword evidence="4 7" id="KW-0812">Transmembrane</keyword>
<comment type="similarity">
    <text evidence="7">Belongs to the TonB-dependent receptor family.</text>
</comment>
<dbReference type="InterPro" id="IPR039426">
    <property type="entry name" value="TonB-dep_rcpt-like"/>
</dbReference>
<name>A0ABZ2YWG7_9BACT</name>
<keyword evidence="2 7" id="KW-0813">Transport</keyword>
<proteinExistence type="inferred from homology"/>
<feature type="transmembrane region" description="Helical" evidence="8">
    <location>
        <begin position="33"/>
        <end position="52"/>
    </location>
</feature>
<keyword evidence="3 7" id="KW-1134">Transmembrane beta strand</keyword>
<dbReference type="SUPFAM" id="SSF49464">
    <property type="entry name" value="Carboxypeptidase regulatory domain-like"/>
    <property type="match status" value="1"/>
</dbReference>
<dbReference type="PROSITE" id="PS52016">
    <property type="entry name" value="TONB_DEPENDENT_REC_3"/>
    <property type="match status" value="1"/>
</dbReference>
<dbReference type="InterPro" id="IPR023996">
    <property type="entry name" value="TonB-dep_OMP_SusC/RagA"/>
</dbReference>
<evidence type="ECO:0000256" key="3">
    <source>
        <dbReference type="ARBA" id="ARBA00022452"/>
    </source>
</evidence>
<dbReference type="InterPro" id="IPR036942">
    <property type="entry name" value="Beta-barrel_TonB_sf"/>
</dbReference>
<dbReference type="InterPro" id="IPR012910">
    <property type="entry name" value="Plug_dom"/>
</dbReference>
<dbReference type="SUPFAM" id="SSF56935">
    <property type="entry name" value="Porins"/>
    <property type="match status" value="1"/>
</dbReference>
<keyword evidence="11" id="KW-1185">Reference proteome</keyword>
<evidence type="ECO:0000256" key="6">
    <source>
        <dbReference type="ARBA" id="ARBA00023237"/>
    </source>
</evidence>
<keyword evidence="8" id="KW-1133">Transmembrane helix</keyword>
<evidence type="ECO:0000259" key="9">
    <source>
        <dbReference type="Pfam" id="PF07715"/>
    </source>
</evidence>
<sequence>MAYFHVKSTPEFAARTNDIQTTKICKDIRMGNIAAILVYGFFTFTLLFRVAGTARAQEAATPPQQTLPQEKTFTLSGTYSIEEIFDLMDKETGIYVNRSSKVIDFSQQLTVHFRNTPVAEVMDKVLGNQLVDWTYRGGNIILFRSQHPVRLKSEELLITVSGMVMDNDGVALPGVTIMVKGERKGGVTNGNGFYKIERVHPQSTLIINSIGFLSRQYRLDGERTKNFILEPSVAQIEAVEVTANTGYQVLKKRETPGAVSVIDSGFINRSTSFNILDRLDGAASGMLSIRTPEFGQFIPKMPSGADMGVYVRGVSTLSLNRVNPNPLIVLDNFPYEGDIKNLNANDYSDVTILKDATAAGVWGARSGNGVIVLTSKKGQYKERMKVDFATSLTFIKKPNLSYDQNYLNAFDYIEVERFLYDKGYFSADLSDKTFFPIVTPAVEIFDRKNKGEITQAEEDLLLRQLGSNDWRNDISKYAYRNALNQQYSIGVRGGTKDYAYYVSLSHDRNQSSMARNRNDRTTIVSSNQFKPLKNLEVSAMLNFSQQKIDVGNEVLTKSVQMTGGKYKYMYPYASMFDASGQPASIVKDYRASFSDSLSKLGFLDWKYRPIDEIYNLQNTFSLQNLLLRASIKYSFLKYFKVELNYQNERQMIFSQKYWDEQSYFARNLINSFSSYNAASRTVSRALPVGGIMAISDYDWRANSFRSSVSFQRRFKSHIISTIIGGELREVNASGFDRESVGYDNINGIPITNLNTSLSFPLTPIGNATLNDKLNLGGSNDGILNRYLSYYAIIDYNLLRKYDLTIIGRKDGTNLFGARTNERIKPFWSLGGGWHIEKEQFFKLNFVNSLKLRVSIGENGNIYNGSAYLTATRGVDPLTGLPNSLVANPANAELSWEKVRIANLGLDFSMFKNVVFGSIELFRKSNKDLVQQVVLAPQTGFSSAYLNSAATKANGLEVTLNGVFKLGQVRWYSKLTATNLKDELVESTQLPNRSNIFINDPFTQMILVKGKSLKGVFSYKWAGIHPQTGDPQGYLDGQISREYSKILNNFHPDSLVYHGSGFPQWFGNWRNDFSYKNIHLSFTLTYKFKYYFRRPSVELNYVDILRKDAHMDYTKRWTKPGDELFTEVPSVTYPSNDLRSQFYQRSEVLVERGDHIRLQDIRLSYQSKLKQKGVFKSYELFTYCNNIGILWRANRMGLDPDVSHMGNLYLMTRVPNSFSASVGAIMKL</sequence>
<accession>A0ABZ2YWG7</accession>
<organism evidence="10 11">
    <name type="scientific">Chitinophaga pollutisoli</name>
    <dbReference type="NCBI Taxonomy" id="3133966"/>
    <lineage>
        <taxon>Bacteria</taxon>
        <taxon>Pseudomonadati</taxon>
        <taxon>Bacteroidota</taxon>
        <taxon>Chitinophagia</taxon>
        <taxon>Chitinophagales</taxon>
        <taxon>Chitinophagaceae</taxon>
        <taxon>Chitinophaga</taxon>
    </lineage>
</organism>
<evidence type="ECO:0000256" key="2">
    <source>
        <dbReference type="ARBA" id="ARBA00022448"/>
    </source>
</evidence>
<dbReference type="Gene3D" id="2.170.130.10">
    <property type="entry name" value="TonB-dependent receptor, plug domain"/>
    <property type="match status" value="1"/>
</dbReference>
<dbReference type="InterPro" id="IPR008969">
    <property type="entry name" value="CarboxyPept-like_regulatory"/>
</dbReference>
<gene>
    <name evidence="10" type="ORF">WJU16_08720</name>
</gene>
<evidence type="ECO:0000256" key="7">
    <source>
        <dbReference type="PROSITE-ProRule" id="PRU01360"/>
    </source>
</evidence>
<dbReference type="Pfam" id="PF07715">
    <property type="entry name" value="Plug"/>
    <property type="match status" value="1"/>
</dbReference>
<dbReference type="EMBL" id="CP149822">
    <property type="protein sequence ID" value="WZN43114.1"/>
    <property type="molecule type" value="Genomic_DNA"/>
</dbReference>
<dbReference type="RefSeq" id="WP_341837935.1">
    <property type="nucleotide sequence ID" value="NZ_CP149822.1"/>
</dbReference>